<sequence>MAAVFGYLLPTAPPSLVHAMTTAATQKLQLLADALALEFSQSLASAQCAAALKRVLPGLQYLSIAVSNPAQAGSIVASANCAAEGPTTLHLHDPISSVVGLAMDRGQPLQTSLVGDAAAKAVPGLTDVQQMVAAAPAATHLLCIPFGCGDGGDGAAGAAPPCEVHGAAGSGTGALLFGLAGPPELDDRRKTALAMLAQCLPAPMARLSADTLAFVNLACGNAAQCSCCCPHDSDGEEEEGIVPGSPCGDDRHPNGGGGAGAPGQALRVPAASSPAAGDKAGAAADPDRAGPSSHGWQDPAEGKRRGKAAAAAAAAAAGAAAARMPREVQPAAPPLRFSKALVAAAGEGAGVAAQNPLTLAFRSPLMEREYGRWVARYHFKVDLLFSLLLATALTIVSFVRPYRLIDLTPGSMLLGLGMLLPLAASWFSRRLYTAWRDRLVVAMRLYVVAFINLVSLRSYQALLAPERVQQWVTFWMLTGAESLCVTALGFPIRMQLHLPLQFAAMGVAAWNLPRMCSECYPDTDPGVCFKSSATMAAVFGYLLPTLGLSYLEQRSRAAFASRLHAAAAHER</sequence>
<evidence type="ECO:0000256" key="1">
    <source>
        <dbReference type="SAM" id="MobiDB-lite"/>
    </source>
</evidence>
<protein>
    <submittedName>
        <fullName evidence="3">Uncharacterized protein</fullName>
    </submittedName>
</protein>
<gene>
    <name evidence="3" type="ORF">CHLNCDRAFT_58600</name>
</gene>
<keyword evidence="2" id="KW-1133">Transmembrane helix</keyword>
<keyword evidence="4" id="KW-1185">Reference proteome</keyword>
<dbReference type="EMBL" id="GL433852">
    <property type="protein sequence ID" value="EFN53311.1"/>
    <property type="molecule type" value="Genomic_DNA"/>
</dbReference>
<organism evidence="4">
    <name type="scientific">Chlorella variabilis</name>
    <name type="common">Green alga</name>
    <dbReference type="NCBI Taxonomy" id="554065"/>
    <lineage>
        <taxon>Eukaryota</taxon>
        <taxon>Viridiplantae</taxon>
        <taxon>Chlorophyta</taxon>
        <taxon>core chlorophytes</taxon>
        <taxon>Trebouxiophyceae</taxon>
        <taxon>Chlorellales</taxon>
        <taxon>Chlorellaceae</taxon>
        <taxon>Chlorella clade</taxon>
        <taxon>Chlorella</taxon>
    </lineage>
</organism>
<name>E1ZLR6_CHLVA</name>
<evidence type="ECO:0000313" key="3">
    <source>
        <dbReference type="EMBL" id="EFN53311.1"/>
    </source>
</evidence>
<feature type="transmembrane region" description="Helical" evidence="2">
    <location>
        <begin position="471"/>
        <end position="489"/>
    </location>
</feature>
<reference evidence="3 4" key="1">
    <citation type="journal article" date="2010" name="Plant Cell">
        <title>The Chlorella variabilis NC64A genome reveals adaptation to photosymbiosis, coevolution with viruses, and cryptic sex.</title>
        <authorList>
            <person name="Blanc G."/>
            <person name="Duncan G."/>
            <person name="Agarkova I."/>
            <person name="Borodovsky M."/>
            <person name="Gurnon J."/>
            <person name="Kuo A."/>
            <person name="Lindquist E."/>
            <person name="Lucas S."/>
            <person name="Pangilinan J."/>
            <person name="Polle J."/>
            <person name="Salamov A."/>
            <person name="Terry A."/>
            <person name="Yamada T."/>
            <person name="Dunigan D.D."/>
            <person name="Grigoriev I.V."/>
            <person name="Claverie J.M."/>
            <person name="Van Etten J.L."/>
        </authorList>
    </citation>
    <scope>NUCLEOTIDE SEQUENCE [LARGE SCALE GENOMIC DNA]</scope>
    <source>
        <strain evidence="3 4">NC64A</strain>
    </source>
</reference>
<dbReference type="GeneID" id="17352641"/>
<feature type="transmembrane region" description="Helical" evidence="2">
    <location>
        <begin position="411"/>
        <end position="427"/>
    </location>
</feature>
<evidence type="ECO:0000256" key="2">
    <source>
        <dbReference type="SAM" id="Phobius"/>
    </source>
</evidence>
<dbReference type="KEGG" id="cvr:CHLNCDRAFT_58600"/>
<accession>E1ZLR6</accession>
<evidence type="ECO:0000313" key="4">
    <source>
        <dbReference type="Proteomes" id="UP000008141"/>
    </source>
</evidence>
<keyword evidence="2" id="KW-0812">Transmembrane</keyword>
<feature type="transmembrane region" description="Helical" evidence="2">
    <location>
        <begin position="439"/>
        <end position="459"/>
    </location>
</feature>
<feature type="compositionally biased region" description="Low complexity" evidence="1">
    <location>
        <begin position="262"/>
        <end position="293"/>
    </location>
</feature>
<proteinExistence type="predicted"/>
<keyword evidence="2" id="KW-0472">Membrane</keyword>
<feature type="region of interest" description="Disordered" evidence="1">
    <location>
        <begin position="238"/>
        <end position="308"/>
    </location>
</feature>
<dbReference type="InParanoid" id="E1ZLR6"/>
<dbReference type="AlphaFoldDB" id="E1ZLR6"/>
<dbReference type="Proteomes" id="UP000008141">
    <property type="component" value="Unassembled WGS sequence"/>
</dbReference>
<dbReference type="RefSeq" id="XP_005845413.1">
    <property type="nucleotide sequence ID" value="XM_005845351.1"/>
</dbReference>
<dbReference type="OrthoDB" id="513561at2759"/>